<dbReference type="PATRIC" id="fig|1423760.3.peg.564"/>
<dbReference type="GO" id="GO:0003677">
    <property type="term" value="F:DNA binding"/>
    <property type="evidence" value="ECO:0007669"/>
    <property type="project" value="InterPro"/>
</dbReference>
<dbReference type="InterPro" id="IPR001387">
    <property type="entry name" value="Cro/C1-type_HTH"/>
</dbReference>
<dbReference type="Proteomes" id="UP000050816">
    <property type="component" value="Unassembled WGS sequence"/>
</dbReference>
<dbReference type="AlphaFoldDB" id="A0A0R1U3Z0"/>
<dbReference type="Gene3D" id="1.10.260.40">
    <property type="entry name" value="lambda repressor-like DNA-binding domains"/>
    <property type="match status" value="1"/>
</dbReference>
<name>A0A0R1U3Z0_9LACO</name>
<evidence type="ECO:0000313" key="2">
    <source>
        <dbReference type="EMBL" id="KRL87990.1"/>
    </source>
</evidence>
<dbReference type="GeneID" id="82934321"/>
<dbReference type="CDD" id="cd00093">
    <property type="entry name" value="HTH_XRE"/>
    <property type="match status" value="1"/>
</dbReference>
<protein>
    <recommendedName>
        <fullName evidence="1">HTH cro/C1-type domain-containing protein</fullName>
    </recommendedName>
</protein>
<dbReference type="InterPro" id="IPR010982">
    <property type="entry name" value="Lambda_DNA-bd_dom_sf"/>
</dbReference>
<dbReference type="PROSITE" id="PS50943">
    <property type="entry name" value="HTH_CROC1"/>
    <property type="match status" value="1"/>
</dbReference>
<accession>A0A0R1U3Z0</accession>
<organism evidence="2 3">
    <name type="scientific">Limosilactobacillus ingluviei DSM 15946</name>
    <dbReference type="NCBI Taxonomy" id="1423760"/>
    <lineage>
        <taxon>Bacteria</taxon>
        <taxon>Bacillati</taxon>
        <taxon>Bacillota</taxon>
        <taxon>Bacilli</taxon>
        <taxon>Lactobacillales</taxon>
        <taxon>Lactobacillaceae</taxon>
        <taxon>Limosilactobacillus</taxon>
    </lineage>
</organism>
<proteinExistence type="predicted"/>
<reference evidence="2 3" key="1">
    <citation type="journal article" date="2015" name="Genome Announc.">
        <title>Expanding the biotechnology potential of lactobacilli through comparative genomics of 213 strains and associated genera.</title>
        <authorList>
            <person name="Sun Z."/>
            <person name="Harris H.M."/>
            <person name="McCann A."/>
            <person name="Guo C."/>
            <person name="Argimon S."/>
            <person name="Zhang W."/>
            <person name="Yang X."/>
            <person name="Jeffery I.B."/>
            <person name="Cooney J.C."/>
            <person name="Kagawa T.F."/>
            <person name="Liu W."/>
            <person name="Song Y."/>
            <person name="Salvetti E."/>
            <person name="Wrobel A."/>
            <person name="Rasinkangas P."/>
            <person name="Parkhill J."/>
            <person name="Rea M.C."/>
            <person name="O'Sullivan O."/>
            <person name="Ritari J."/>
            <person name="Douillard F.P."/>
            <person name="Paul Ross R."/>
            <person name="Yang R."/>
            <person name="Briner A.E."/>
            <person name="Felis G.E."/>
            <person name="de Vos W.M."/>
            <person name="Barrangou R."/>
            <person name="Klaenhammer T.R."/>
            <person name="Caufield P.W."/>
            <person name="Cui Y."/>
            <person name="Zhang H."/>
            <person name="O'Toole P.W."/>
        </authorList>
    </citation>
    <scope>NUCLEOTIDE SEQUENCE [LARGE SCALE GENOMIC DNA]</scope>
    <source>
        <strain evidence="2 3">DSM 15946</strain>
    </source>
</reference>
<dbReference type="SMART" id="SM00530">
    <property type="entry name" value="HTH_XRE"/>
    <property type="match status" value="1"/>
</dbReference>
<sequence length="92" mass="10122">MGDWEKSKNSITSISKEELSVIDTLAALHVQRIKSGLTQRELAERIGMSQSQLAKIERLDSVPSLETLNRYASGLGMRVTLNLTPLKPALEG</sequence>
<dbReference type="RefSeq" id="WP_019206587.1">
    <property type="nucleotide sequence ID" value="NZ_AZFK01000083.1"/>
</dbReference>
<comment type="caution">
    <text evidence="2">The sequence shown here is derived from an EMBL/GenBank/DDBJ whole genome shotgun (WGS) entry which is preliminary data.</text>
</comment>
<dbReference type="EMBL" id="AZFK01000083">
    <property type="protein sequence ID" value="KRL87990.1"/>
    <property type="molecule type" value="Genomic_DNA"/>
</dbReference>
<dbReference type="Pfam" id="PF01381">
    <property type="entry name" value="HTH_3"/>
    <property type="match status" value="1"/>
</dbReference>
<evidence type="ECO:0000259" key="1">
    <source>
        <dbReference type="PROSITE" id="PS50943"/>
    </source>
</evidence>
<feature type="domain" description="HTH cro/C1-type" evidence="1">
    <location>
        <begin position="28"/>
        <end position="82"/>
    </location>
</feature>
<dbReference type="SUPFAM" id="SSF47413">
    <property type="entry name" value="lambda repressor-like DNA-binding domains"/>
    <property type="match status" value="1"/>
</dbReference>
<gene>
    <name evidence="2" type="ORF">FC43_GL000543</name>
</gene>
<evidence type="ECO:0000313" key="3">
    <source>
        <dbReference type="Proteomes" id="UP000050816"/>
    </source>
</evidence>